<evidence type="ECO:0000259" key="4">
    <source>
        <dbReference type="Pfam" id="PF03915"/>
    </source>
</evidence>
<feature type="region of interest" description="Disordered" evidence="3">
    <location>
        <begin position="581"/>
        <end position="615"/>
    </location>
</feature>
<feature type="compositionally biased region" description="Low complexity" evidence="3">
    <location>
        <begin position="2155"/>
        <end position="2170"/>
    </location>
</feature>
<dbReference type="Proteomes" id="UP000749559">
    <property type="component" value="Unassembled WGS sequence"/>
</dbReference>
<feature type="region of interest" description="Disordered" evidence="3">
    <location>
        <begin position="2151"/>
        <end position="2171"/>
    </location>
</feature>
<name>A0A8S4PB44_OWEFU</name>
<gene>
    <name evidence="5" type="ORF">OFUS_LOCUS15134</name>
</gene>
<feature type="region of interest" description="Disordered" evidence="3">
    <location>
        <begin position="2184"/>
        <end position="2243"/>
    </location>
</feature>
<reference evidence="5" key="1">
    <citation type="submission" date="2022-03" db="EMBL/GenBank/DDBJ databases">
        <authorList>
            <person name="Martin C."/>
        </authorList>
    </citation>
    <scope>NUCLEOTIDE SEQUENCE</scope>
</reference>
<protein>
    <recommendedName>
        <fullName evidence="4">Actin interacting protein 3-like C-terminal domain-containing protein</fullName>
    </recommendedName>
</protein>
<proteinExistence type="predicted"/>
<feature type="compositionally biased region" description="Polar residues" evidence="3">
    <location>
        <begin position="2001"/>
        <end position="2028"/>
    </location>
</feature>
<feature type="compositionally biased region" description="Polar residues" evidence="3">
    <location>
        <begin position="37"/>
        <end position="50"/>
    </location>
</feature>
<feature type="compositionally biased region" description="Polar residues" evidence="3">
    <location>
        <begin position="1886"/>
        <end position="1917"/>
    </location>
</feature>
<feature type="compositionally biased region" description="Low complexity" evidence="3">
    <location>
        <begin position="1809"/>
        <end position="1820"/>
    </location>
</feature>
<evidence type="ECO:0000256" key="2">
    <source>
        <dbReference type="SAM" id="Coils"/>
    </source>
</evidence>
<feature type="compositionally biased region" description="Basic and acidic residues" evidence="3">
    <location>
        <begin position="292"/>
        <end position="304"/>
    </location>
</feature>
<dbReference type="EMBL" id="CAIIXF020000007">
    <property type="protein sequence ID" value="CAH1789846.1"/>
    <property type="molecule type" value="Genomic_DNA"/>
</dbReference>
<dbReference type="InterPro" id="IPR051825">
    <property type="entry name" value="SRCIN1"/>
</dbReference>
<dbReference type="InterPro" id="IPR022782">
    <property type="entry name" value="AIP3-like_C"/>
</dbReference>
<feature type="compositionally biased region" description="Low complexity" evidence="3">
    <location>
        <begin position="2190"/>
        <end position="2212"/>
    </location>
</feature>
<sequence length="2293" mass="253530">MPAERGSRLPAPKFTRGIPQPSEPTKIATTVKFDQNGDVTPTKTTGNRFSQGEAKEGDGKQRKSGLKKPSSRIKPPGGGASKPIEISPNKSVVNSGLPRRSLELPQNYSPKLPNREIHVGAGTPPSSRLSAHESALLAVPQPEVTEPKVKKAVVSKLSRFRKSDDKKKEQKVKMSELQSPRLEKKVTIDAPPDDDSKQSKSSNAKPLTPKSPRFGGRKFFGLGRKQSKNPAPSKEEVNMVKETKPTETNESKVSPLPSPGPVDRLVSRLRSPSTKLPPPENTAHVKIISKIPSKESQKGPHIDTDETNAQGNVSKIKPRGLVAPQYGANKLRSPTRPNVITSPPSSPHKEKSPMRDNPSLPHIPPPPLEDSMIELDRANALDEHAIQRRDQKLQEIQQNLPPVPVDILPDYSSDEDTTNRIHYEDASDLKPVYENTEVLRHTSGNLQQQRIGKLEHKPVYKGPGSFGLHFKKQIPHPQESAGESMSQYPSDVIHQVDNLTYQTTTEMFQPPHLLNKPLVLHHNIYEDFREDDHEHYKEENQNVNEFDKSESSRSESSHSHVDTAEFDFDMIANESATMAAMLSSQDQHDVNTAEEDNNAESGNNSGNKNTEIENVTSKVDIPVEGDYGNDHTQAEQLSETSHCIRHQKHLKDVRNQARQNRNSGGIFLETQFKNYDMDIQNNVSSEHTSDVDDNDEEIYDEPYDEKIAFSETSAESKSIKSTFTDNQFHHSDDVFDIKVNDHLNEVHNDDNNTNANIEEENNNMEKEIIPSPIVSSGDEILESIESPKIPPKIPPKPQSALAYTVAAISQVDSPLLKRHNNMDYVPTRGPISGRMQDMDCIHRGSPRESPVVPRRNVNGLIQEGYVKKSGSDYSLNSSGDTGTGSGYKSGSGSGGHSLSRDRIDCPGSISPRNASPHQPTQHSGSLSEDNIITETPPERPPLPLDYLQIRQIHKQQIQMADTLQKQYEFDTPSDNQEPLQRNLDPIEERDLEKEFSPEIVQIMEEKTELAEPPDEEDTKKTSLERTGKKNGGLRVTNPKDNENRKYVSPSLAKEEPRRHTLSGSMGLEKTKQPKEIERERQVFLHHLARKFPHHASAIKGRNEQPERPSSALDQPLSSPRRKTVVTYNPNQNTSHTYDNSDTMSEADTSATGFRRGGKLRASLPIVRDASKTLDKPLGLVFLIYREETKRALLPNEITSLDTVRALFVRSFQDKLTMRYLDNPSKKIYIMDSTTNVYYELENFRDIKDRTVLKIYEKDKDGVFIETLKDNTSPKTRLTEEHYFSDSETMPTNRNTVAPPRSSQYNQVQVNRKSETLPMSFRDPIYDVPRSQAAKSSTLQHMAPPGRGSAASSPQRSPYRPSGLNISAPYNSPNQRHSMSYMPASSVSEPIPESRLTQSRSYHSYTESEANGQNGHQEVLSKSGSTTPVIVDGEAAHRMEKMEAQLANLTHWVQTAVMKGSLDGSHPGSRTSLASESSFSTRSKSDHSVHSGTKGSSDLSGSAATPKAPVNALLTMSGRNVKMQLGELRSDLNNLRKAQQSNMQHMKSSIQDTIQKLQRAISTIPTRDNEGAFSVVPGAKSQPIRAQRNRVSAEFDSYNQERAAVQKQLSNLETTVEQLRNDVINKRSRVNMNDVEGMAMTLSQISKQLASLKGNFPVLHDKLKEIMQGEMEVVVKEEKYLKEEPNYLDSDLKRCKQLTGTLFTLKRLASVQEHRSPPKEVASHTNGHVTEDTMQMSANQQDVRKQQNGPRMAPQKSSVSQNQSHNTKDTTPQLNNKPPVNSAPVVTPTNIKADKSMPEFRLKTQQADYSTQKSSASSSGSNEVKFADSVDVWTKQFDISSNANGGPPKPPHVYVGADGKQRPSPPGTIKSGGQAIKPGGQGISPPKSGNQRPTALPMQSSTTKTHGPSNGKVTTPTESRLPRSGLKLPTPTRNSPTGLKPPSPAGSLNKSKGNAIPRVTMSPTGPKPSSVKNTHEKSKVSKLPSPPKATTPTSAKSITPPKVTTPSGLPSRSMENQVYVSEVTYTRQGSAEKAGLRNKKTPPPPPPRKSSRSSVIKPLPRGHARSHSTPPSTRDHDESDYMNIEELNNRMNVSLHAPNKSQAAHTQQPTTKAKPMSRFQQDLLQGIYANVTRPDYQDQNVDKLGVVRACESPNPATRRASDTGSSSSAESQDVMIKIKTATTSAIPQGGSPQLQSFQPNPSSPSQLSPAASSVTLRDKRNQGPVPPARRSSQLSQEGDLMGQHKSELSMQLRAPQVNNNNTTITQHETLTVKPKSGFIISANSVRRQAETDIY</sequence>
<feature type="region of interest" description="Disordered" evidence="3">
    <location>
        <begin position="1837"/>
        <end position="2115"/>
    </location>
</feature>
<feature type="compositionally biased region" description="Basic residues" evidence="3">
    <location>
        <begin position="62"/>
        <end position="71"/>
    </location>
</feature>
<feature type="region of interest" description="Disordered" evidence="3">
    <location>
        <begin position="869"/>
        <end position="943"/>
    </location>
</feature>
<feature type="compositionally biased region" description="Polar residues" evidence="3">
    <location>
        <begin position="910"/>
        <end position="930"/>
    </location>
</feature>
<keyword evidence="6" id="KW-1185">Reference proteome</keyword>
<feature type="compositionally biased region" description="Basic and acidic residues" evidence="3">
    <location>
        <begin position="1017"/>
        <end position="1027"/>
    </location>
</feature>
<feature type="compositionally biased region" description="Polar residues" evidence="3">
    <location>
        <begin position="1363"/>
        <end position="1387"/>
    </location>
</feature>
<feature type="compositionally biased region" description="Low complexity" evidence="3">
    <location>
        <begin position="213"/>
        <end position="224"/>
    </location>
</feature>
<feature type="compositionally biased region" description="Basic and acidic residues" evidence="3">
    <location>
        <begin position="161"/>
        <end position="174"/>
    </location>
</feature>
<feature type="compositionally biased region" description="Polar residues" evidence="3">
    <location>
        <begin position="1467"/>
        <end position="1481"/>
    </location>
</feature>
<feature type="coiled-coil region" evidence="2">
    <location>
        <begin position="1587"/>
        <end position="1628"/>
    </location>
</feature>
<evidence type="ECO:0000313" key="6">
    <source>
        <dbReference type="Proteomes" id="UP000749559"/>
    </source>
</evidence>
<feature type="compositionally biased region" description="Polar residues" evidence="3">
    <location>
        <begin position="1489"/>
        <end position="1502"/>
    </location>
</feature>
<feature type="compositionally biased region" description="Basic and acidic residues" evidence="3">
    <location>
        <begin position="1791"/>
        <end position="1801"/>
    </location>
</feature>
<feature type="region of interest" description="Disordered" evidence="3">
    <location>
        <begin position="1095"/>
        <end position="1151"/>
    </location>
</feature>
<feature type="compositionally biased region" description="Polar residues" evidence="3">
    <location>
        <begin position="1125"/>
        <end position="1151"/>
    </location>
</feature>
<feature type="compositionally biased region" description="Polar residues" evidence="3">
    <location>
        <begin position="1738"/>
        <end position="1778"/>
    </location>
</feature>
<feature type="region of interest" description="Disordered" evidence="3">
    <location>
        <begin position="1"/>
        <end position="366"/>
    </location>
</feature>
<evidence type="ECO:0000256" key="3">
    <source>
        <dbReference type="SAM" id="MobiDB-lite"/>
    </source>
</evidence>
<dbReference type="Pfam" id="PF03915">
    <property type="entry name" value="AIP3"/>
    <property type="match status" value="1"/>
</dbReference>
<comment type="caution">
    <text evidence="5">The sequence shown here is derived from an EMBL/GenBank/DDBJ whole genome shotgun (WGS) entry which is preliminary data.</text>
</comment>
<keyword evidence="1 2" id="KW-0175">Coiled coil</keyword>
<dbReference type="PANTHER" id="PTHR22741">
    <property type="entry name" value="P140CAP/SNIP-RELATED"/>
    <property type="match status" value="1"/>
</dbReference>
<feature type="compositionally biased region" description="Polar residues" evidence="3">
    <location>
        <begin position="1394"/>
        <end position="1425"/>
    </location>
</feature>
<feature type="region of interest" description="Disordered" evidence="3">
    <location>
        <begin position="1004"/>
        <end position="1075"/>
    </location>
</feature>
<evidence type="ECO:0000256" key="1">
    <source>
        <dbReference type="ARBA" id="ARBA00023054"/>
    </source>
</evidence>
<feature type="compositionally biased region" description="Gly residues" evidence="3">
    <location>
        <begin position="881"/>
        <end position="895"/>
    </location>
</feature>
<feature type="compositionally biased region" description="Polar residues" evidence="3">
    <location>
        <begin position="2098"/>
        <end position="2110"/>
    </location>
</feature>
<feature type="compositionally biased region" description="Polar residues" evidence="3">
    <location>
        <begin position="599"/>
        <end position="615"/>
    </location>
</feature>
<feature type="domain" description="Actin interacting protein 3-like C-terminal" evidence="4">
    <location>
        <begin position="1181"/>
        <end position="1737"/>
    </location>
</feature>
<dbReference type="GO" id="GO:0005737">
    <property type="term" value="C:cytoplasm"/>
    <property type="evidence" value="ECO:0007669"/>
    <property type="project" value="TreeGrafter"/>
</dbReference>
<feature type="compositionally biased region" description="Basic and acidic residues" evidence="3">
    <location>
        <begin position="233"/>
        <end position="250"/>
    </location>
</feature>
<feature type="compositionally biased region" description="Polar residues" evidence="3">
    <location>
        <begin position="1285"/>
        <end position="1310"/>
    </location>
</feature>
<accession>A0A8S4PB44</accession>
<organism evidence="5 6">
    <name type="scientific">Owenia fusiformis</name>
    <name type="common">Polychaete worm</name>
    <dbReference type="NCBI Taxonomy" id="6347"/>
    <lineage>
        <taxon>Eukaryota</taxon>
        <taxon>Metazoa</taxon>
        <taxon>Spiralia</taxon>
        <taxon>Lophotrochozoa</taxon>
        <taxon>Annelida</taxon>
        <taxon>Polychaeta</taxon>
        <taxon>Sedentaria</taxon>
        <taxon>Canalipalpata</taxon>
        <taxon>Sabellida</taxon>
        <taxon>Oweniida</taxon>
        <taxon>Oweniidae</taxon>
        <taxon>Owenia</taxon>
    </lineage>
</organism>
<evidence type="ECO:0000313" key="5">
    <source>
        <dbReference type="EMBL" id="CAH1789846.1"/>
    </source>
</evidence>
<dbReference type="OrthoDB" id="6022652at2759"/>
<feature type="region of interest" description="Disordered" evidence="3">
    <location>
        <begin position="1738"/>
        <end position="1823"/>
    </location>
</feature>
<feature type="region of interest" description="Disordered" evidence="3">
    <location>
        <begin position="1275"/>
        <end position="1425"/>
    </location>
</feature>
<dbReference type="PANTHER" id="PTHR22741:SF10">
    <property type="entry name" value="COILED-COIL DOMAIN-CONTAINING PROTEIN CG32809"/>
    <property type="match status" value="1"/>
</dbReference>
<feature type="region of interest" description="Disordered" evidence="3">
    <location>
        <begin position="1459"/>
        <end position="1504"/>
    </location>
</feature>
<dbReference type="Gene3D" id="1.20.58.1540">
    <property type="entry name" value="Actin interacting protein 3, C-terminal domain"/>
    <property type="match status" value="1"/>
</dbReference>